<gene>
    <name evidence="2" type="ORF">C7212DRAFT_223286</name>
</gene>
<accession>A0A317SEC8</accession>
<dbReference type="Pfam" id="PF13843">
    <property type="entry name" value="DDE_Tnp_1_7"/>
    <property type="match status" value="1"/>
</dbReference>
<evidence type="ECO:0000259" key="1">
    <source>
        <dbReference type="Pfam" id="PF13843"/>
    </source>
</evidence>
<comment type="caution">
    <text evidence="2">The sequence shown here is derived from an EMBL/GenBank/DDBJ whole genome shotgun (WGS) entry which is preliminary data.</text>
</comment>
<dbReference type="PANTHER" id="PTHR46599">
    <property type="entry name" value="PIGGYBAC TRANSPOSABLE ELEMENT-DERIVED PROTEIN 4"/>
    <property type="match status" value="1"/>
</dbReference>
<dbReference type="EMBL" id="PYWC01000094">
    <property type="protein sequence ID" value="PWW72794.1"/>
    <property type="molecule type" value="Genomic_DNA"/>
</dbReference>
<reference evidence="2 3" key="1">
    <citation type="submission" date="2018-03" db="EMBL/GenBank/DDBJ databases">
        <title>Genomes of Pezizomycetes fungi and the evolution of truffles.</title>
        <authorList>
            <person name="Murat C."/>
            <person name="Payen T."/>
            <person name="Noel B."/>
            <person name="Kuo A."/>
            <person name="Martin F.M."/>
        </authorList>
    </citation>
    <scope>NUCLEOTIDE SEQUENCE [LARGE SCALE GENOMIC DNA]</scope>
    <source>
        <strain evidence="2">091103-1</strain>
    </source>
</reference>
<proteinExistence type="predicted"/>
<evidence type="ECO:0000313" key="3">
    <source>
        <dbReference type="Proteomes" id="UP000246991"/>
    </source>
</evidence>
<keyword evidence="3" id="KW-1185">Reference proteome</keyword>
<evidence type="ECO:0000313" key="2">
    <source>
        <dbReference type="EMBL" id="PWW72794.1"/>
    </source>
</evidence>
<name>A0A317SEC8_9PEZI</name>
<feature type="domain" description="PiggyBac transposable element-derived protein" evidence="1">
    <location>
        <begin position="2"/>
        <end position="235"/>
    </location>
</feature>
<dbReference type="InterPro" id="IPR029526">
    <property type="entry name" value="PGBD"/>
</dbReference>
<sequence>SNLSLDEMMVRFSGCSKHTYHMPNKPISEGYRILALYWQGYTINWFSTSRSTSIAEQVLYTEPIHLTPTLSAIYQLLQVLPYQNHQLNIFMDNYFTNIALFQVLHGLNIGGCRTACQNKNAFPPDLHNAYPGLLWNHLCGALVVSPRHPVLALQWEDSGLDHFLTTIHEITNYVNCECKKPCSTSTNAPTTWHVFAPGQQRQVFPIPTIVDDYNDNMNSVDIANQLRSSYPTQLKALCN</sequence>
<feature type="non-terminal residue" evidence="2">
    <location>
        <position position="1"/>
    </location>
</feature>
<dbReference type="PANTHER" id="PTHR46599:SF3">
    <property type="entry name" value="PIGGYBAC TRANSPOSABLE ELEMENT-DERIVED PROTEIN 4"/>
    <property type="match status" value="1"/>
</dbReference>
<dbReference type="OrthoDB" id="5096864at2759"/>
<organism evidence="2 3">
    <name type="scientific">Tuber magnatum</name>
    <name type="common">white Piedmont truffle</name>
    <dbReference type="NCBI Taxonomy" id="42249"/>
    <lineage>
        <taxon>Eukaryota</taxon>
        <taxon>Fungi</taxon>
        <taxon>Dikarya</taxon>
        <taxon>Ascomycota</taxon>
        <taxon>Pezizomycotina</taxon>
        <taxon>Pezizomycetes</taxon>
        <taxon>Pezizales</taxon>
        <taxon>Tuberaceae</taxon>
        <taxon>Tuber</taxon>
    </lineage>
</organism>
<protein>
    <recommendedName>
        <fullName evidence="1">PiggyBac transposable element-derived protein domain-containing protein</fullName>
    </recommendedName>
</protein>
<dbReference type="STRING" id="42249.A0A317SEC8"/>
<dbReference type="Proteomes" id="UP000246991">
    <property type="component" value="Unassembled WGS sequence"/>
</dbReference>
<dbReference type="AlphaFoldDB" id="A0A317SEC8"/>